<feature type="domain" description="Dystroglycan-type cadherin-like" evidence="3">
    <location>
        <begin position="384"/>
        <end position="489"/>
    </location>
</feature>
<gene>
    <name evidence="4" type="ORF">M0813_08053</name>
</gene>
<dbReference type="InterPro" id="IPR015919">
    <property type="entry name" value="Cadherin-like_sf"/>
</dbReference>
<feature type="compositionally biased region" description="Acidic residues" evidence="1">
    <location>
        <begin position="928"/>
        <end position="940"/>
    </location>
</feature>
<keyword evidence="5" id="KW-1185">Reference proteome</keyword>
<feature type="compositionally biased region" description="Pro residues" evidence="1">
    <location>
        <begin position="967"/>
        <end position="978"/>
    </location>
</feature>
<feature type="chain" id="PRO_5046778067" description="Dystroglycan-type cadherin-like domain-containing protein" evidence="2">
    <location>
        <begin position="20"/>
        <end position="978"/>
    </location>
</feature>
<feature type="domain" description="Dystroglycan-type cadherin-like" evidence="3">
    <location>
        <begin position="158"/>
        <end position="254"/>
    </location>
</feature>
<feature type="domain" description="Dystroglycan-type cadherin-like" evidence="3">
    <location>
        <begin position="495"/>
        <end position="592"/>
    </location>
</feature>
<feature type="region of interest" description="Disordered" evidence="1">
    <location>
        <begin position="919"/>
        <end position="978"/>
    </location>
</feature>
<dbReference type="Pfam" id="PF05345">
    <property type="entry name" value="He_PIG"/>
    <property type="match status" value="3"/>
</dbReference>
<dbReference type="SUPFAM" id="SSF49313">
    <property type="entry name" value="Cadherin-like"/>
    <property type="match status" value="5"/>
</dbReference>
<sequence>MKNFNFILLLLLVAIVSSSRKISVNENNESETSNLEGTGVICPVEQWQKTPLTYEDIPIGGNTVYINGTGIFKGDFNSAYHSFTSKEDSNGLPTGVTFSSSIDPLNVEWEITPPTSGCESTHTIKLVLTNSCPDPETKKKSTWTLHYTNYPPIKLMEFEAPNIITDQDFEFAFPSTLYSNEANEDIIITARLENGNTLPAWIDFDNDEHKFSGTAPSNSTEDLAVVVFLSDSCNDHADLVYHFTIDVVDPIIPPTLEAPIGKIKLDSMTEWEFWVPEGTFSGTDLQYSAEGSKHTDDTNTDTVIISDDDDDGELIVKCSKSEDDSDDGSCKSKKWWHFDSELKKFTGTTPAKCKKKMQIVLTASNSEGSESDTLYIVIKNPSVKSRDKLTPQTAYTNQEFVYELEKNAFVDRQDETITYSAEVISLNDVMESVPTWLEIDPSTGTFVGTPDYEQCSEIFNIRVYANDDCPNNGAFDDFTLEVVNNRPTTNYQSTNYQVTVAQEFEFSLGDNIFSDEFTDSLKMYVKVKNDNGTNEDKPEWLNFDRSTYTFSGTVPNTYCTQELNIYVYATDECHKRVKVNFLLQITRPDPVPKQDTPLPAQVFYQNHDFNFFFEESDLFTEPISGKYRYRAFFNRETKVDLETDENFAKPMLPRWITFSEKDLSFFGHYSGTVCEEVFYIVIMAIDECGNRGYNAFPLVIKDNPPTIYKPLQNQRIRGNKPWSYTFRPRTFLDPERTDLKYKAFLHVPNTDFDDNILAIENSDDKKPQNDLQKLPRWIKFNPRTRTFKGLLPPNQCDGHLNLVVVAKDDCGSKTPAEFTLRVNNLKPYVNKEMRPKRYTKGSDINFLIPEDTFVDPEGGKLRYGIHSNRPLKWLNLDAETGRFTGYAAFNIGPSATVTFYAIDECGYKQQTELEFIFKMPVDGGGDNTDQDDDTDPDPEPSPEPSPEPTIIPQPDTATDTDSDQEPSPEPSPEPTRLP</sequence>
<reference evidence="4" key="1">
    <citation type="submission" date="2022-08" db="EMBL/GenBank/DDBJ databases">
        <title>Novel sulfate-reducing endosymbionts in the free-living metamonad Anaeramoeba.</title>
        <authorList>
            <person name="Jerlstrom-Hultqvist J."/>
            <person name="Cepicka I."/>
            <person name="Gallot-Lavallee L."/>
            <person name="Salas-Leiva D."/>
            <person name="Curtis B.A."/>
            <person name="Zahonova K."/>
            <person name="Pipaliya S."/>
            <person name="Dacks J."/>
            <person name="Roger A.J."/>
        </authorList>
    </citation>
    <scope>NUCLEOTIDE SEQUENCE</scope>
    <source>
        <strain evidence="4">Schooner1</strain>
    </source>
</reference>
<name>A0ABQ8X8W8_9EUKA</name>
<dbReference type="InterPro" id="IPR006644">
    <property type="entry name" value="Cadg"/>
</dbReference>
<accession>A0ABQ8X8W8</accession>
<protein>
    <recommendedName>
        <fullName evidence="3">Dystroglycan-type cadherin-like domain-containing protein</fullName>
    </recommendedName>
</protein>
<proteinExistence type="predicted"/>
<evidence type="ECO:0000259" key="3">
    <source>
        <dbReference type="SMART" id="SM00736"/>
    </source>
</evidence>
<dbReference type="SMART" id="SM00736">
    <property type="entry name" value="CADG"/>
    <property type="match status" value="4"/>
</dbReference>
<evidence type="ECO:0000313" key="5">
    <source>
        <dbReference type="Proteomes" id="UP001150062"/>
    </source>
</evidence>
<dbReference type="Gene3D" id="2.60.40.10">
    <property type="entry name" value="Immunoglobulins"/>
    <property type="match status" value="5"/>
</dbReference>
<feature type="domain" description="Dystroglycan-type cadherin-like" evidence="3">
    <location>
        <begin position="706"/>
        <end position="829"/>
    </location>
</feature>
<evidence type="ECO:0000256" key="2">
    <source>
        <dbReference type="SAM" id="SignalP"/>
    </source>
</evidence>
<organism evidence="4 5">
    <name type="scientific">Anaeramoeba flamelloides</name>
    <dbReference type="NCBI Taxonomy" id="1746091"/>
    <lineage>
        <taxon>Eukaryota</taxon>
        <taxon>Metamonada</taxon>
        <taxon>Anaeramoebidae</taxon>
        <taxon>Anaeramoeba</taxon>
    </lineage>
</organism>
<evidence type="ECO:0000256" key="1">
    <source>
        <dbReference type="SAM" id="MobiDB-lite"/>
    </source>
</evidence>
<feature type="compositionally biased region" description="Pro residues" evidence="1">
    <location>
        <begin position="941"/>
        <end position="951"/>
    </location>
</feature>
<keyword evidence="2" id="KW-0732">Signal</keyword>
<dbReference type="EMBL" id="JAOAOG010000323">
    <property type="protein sequence ID" value="KAJ6229136.1"/>
    <property type="molecule type" value="Genomic_DNA"/>
</dbReference>
<dbReference type="InterPro" id="IPR013783">
    <property type="entry name" value="Ig-like_fold"/>
</dbReference>
<evidence type="ECO:0000313" key="4">
    <source>
        <dbReference type="EMBL" id="KAJ6229136.1"/>
    </source>
</evidence>
<dbReference type="Proteomes" id="UP001150062">
    <property type="component" value="Unassembled WGS sequence"/>
</dbReference>
<feature type="signal peptide" evidence="2">
    <location>
        <begin position="1"/>
        <end position="19"/>
    </location>
</feature>
<comment type="caution">
    <text evidence="4">The sequence shown here is derived from an EMBL/GenBank/DDBJ whole genome shotgun (WGS) entry which is preliminary data.</text>
</comment>